<dbReference type="EMBL" id="VSSQ01028764">
    <property type="protein sequence ID" value="MPM78610.1"/>
    <property type="molecule type" value="Genomic_DNA"/>
</dbReference>
<reference evidence="2" key="1">
    <citation type="submission" date="2019-08" db="EMBL/GenBank/DDBJ databases">
        <authorList>
            <person name="Kucharzyk K."/>
            <person name="Murdoch R.W."/>
            <person name="Higgins S."/>
            <person name="Loffler F."/>
        </authorList>
    </citation>
    <scope>NUCLEOTIDE SEQUENCE</scope>
</reference>
<proteinExistence type="predicted"/>
<comment type="caution">
    <text evidence="2">The sequence shown here is derived from an EMBL/GenBank/DDBJ whole genome shotgun (WGS) entry which is preliminary data.</text>
</comment>
<name>A0A645CNH9_9ZZZZ</name>
<organism evidence="2">
    <name type="scientific">bioreactor metagenome</name>
    <dbReference type="NCBI Taxonomy" id="1076179"/>
    <lineage>
        <taxon>unclassified sequences</taxon>
        <taxon>metagenomes</taxon>
        <taxon>ecological metagenomes</taxon>
    </lineage>
</organism>
<evidence type="ECO:0000256" key="1">
    <source>
        <dbReference type="SAM" id="Phobius"/>
    </source>
</evidence>
<evidence type="ECO:0000313" key="2">
    <source>
        <dbReference type="EMBL" id="MPM78610.1"/>
    </source>
</evidence>
<dbReference type="AlphaFoldDB" id="A0A645CNH9"/>
<protein>
    <submittedName>
        <fullName evidence="2">Uncharacterized protein</fullName>
    </submittedName>
</protein>
<feature type="transmembrane region" description="Helical" evidence="1">
    <location>
        <begin position="119"/>
        <end position="136"/>
    </location>
</feature>
<accession>A0A645CNH9</accession>
<keyword evidence="1" id="KW-0812">Transmembrane</keyword>
<keyword evidence="1" id="KW-0472">Membrane</keyword>
<keyword evidence="1" id="KW-1133">Transmembrane helix</keyword>
<sequence>MSNPRLNSSTPITIIRTVTISPERYSYLPWPYGCSSSAGLLAILKPNRLMILEEASERLFTASAVMDTEPEIVPIIILPRKSKTLHRIPTVLENLPYAVRTDAHCTFSESLINFLIKRFIMVLLLIVLLLSLPHIIRSD</sequence>
<gene>
    <name evidence="2" type="ORF">SDC9_125621</name>
</gene>